<evidence type="ECO:0000313" key="8">
    <source>
        <dbReference type="Proteomes" id="UP000019063"/>
    </source>
</evidence>
<keyword evidence="3" id="KW-0731">Sigma factor</keyword>
<dbReference type="NCBIfam" id="TIGR02937">
    <property type="entry name" value="sigma70-ECF"/>
    <property type="match status" value="1"/>
</dbReference>
<keyword evidence="8" id="KW-1185">Reference proteome</keyword>
<evidence type="ECO:0000256" key="3">
    <source>
        <dbReference type="ARBA" id="ARBA00023082"/>
    </source>
</evidence>
<evidence type="ECO:0000313" key="7">
    <source>
        <dbReference type="EMBL" id="ETW11562.1"/>
    </source>
</evidence>
<dbReference type="Gene3D" id="1.10.1740.10">
    <property type="match status" value="1"/>
</dbReference>
<dbReference type="STRING" id="1379903.ATO8_16645"/>
<dbReference type="GO" id="GO:0016987">
    <property type="term" value="F:sigma factor activity"/>
    <property type="evidence" value="ECO:0007669"/>
    <property type="project" value="UniProtKB-KW"/>
</dbReference>
<evidence type="ECO:0000259" key="6">
    <source>
        <dbReference type="Pfam" id="PF22029"/>
    </source>
</evidence>
<dbReference type="InterPro" id="IPR013325">
    <property type="entry name" value="RNA_pol_sigma_r2"/>
</dbReference>
<dbReference type="PANTHER" id="PTHR43133">
    <property type="entry name" value="RNA POLYMERASE ECF-TYPE SIGMA FACTO"/>
    <property type="match status" value="1"/>
</dbReference>
<comment type="caution">
    <text evidence="7">The sequence shown here is derived from an EMBL/GenBank/DDBJ whole genome shotgun (WGS) entry which is preliminary data.</text>
</comment>
<evidence type="ECO:0000259" key="5">
    <source>
        <dbReference type="Pfam" id="PF08281"/>
    </source>
</evidence>
<comment type="similarity">
    <text evidence="1">Belongs to the sigma-70 factor family. ECF subfamily.</text>
</comment>
<dbReference type="Proteomes" id="UP000019063">
    <property type="component" value="Unassembled WGS sequence"/>
</dbReference>
<dbReference type="eggNOG" id="COG1595">
    <property type="taxonomic scope" value="Bacteria"/>
</dbReference>
<accession>W4HFM5</accession>
<dbReference type="Pfam" id="PF08281">
    <property type="entry name" value="Sigma70_r4_2"/>
    <property type="match status" value="1"/>
</dbReference>
<dbReference type="GO" id="GO:0003677">
    <property type="term" value="F:DNA binding"/>
    <property type="evidence" value="ECO:0007669"/>
    <property type="project" value="InterPro"/>
</dbReference>
<organism evidence="7 8">
    <name type="scientific">Roseivivax marinus</name>
    <dbReference type="NCBI Taxonomy" id="1379903"/>
    <lineage>
        <taxon>Bacteria</taxon>
        <taxon>Pseudomonadati</taxon>
        <taxon>Pseudomonadota</taxon>
        <taxon>Alphaproteobacteria</taxon>
        <taxon>Rhodobacterales</taxon>
        <taxon>Roseobacteraceae</taxon>
        <taxon>Roseivivax</taxon>
    </lineage>
</organism>
<proteinExistence type="inferred from homology"/>
<evidence type="ECO:0000256" key="1">
    <source>
        <dbReference type="ARBA" id="ARBA00010641"/>
    </source>
</evidence>
<dbReference type="CDD" id="cd06171">
    <property type="entry name" value="Sigma70_r4"/>
    <property type="match status" value="1"/>
</dbReference>
<reference evidence="7 8" key="1">
    <citation type="journal article" date="2014" name="Antonie Van Leeuwenhoek">
        <title>Roseivivax atlanticus sp. nov., isolated from surface seawater of the Atlantic Ocean.</title>
        <authorList>
            <person name="Li G."/>
            <person name="Lai Q."/>
            <person name="Liu X."/>
            <person name="Sun F."/>
            <person name="Shao Z."/>
        </authorList>
    </citation>
    <scope>NUCLEOTIDE SEQUENCE [LARGE SCALE GENOMIC DNA]</scope>
    <source>
        <strain evidence="7 8">22II-s10s</strain>
    </source>
</reference>
<dbReference type="Gene3D" id="1.10.10.10">
    <property type="entry name" value="Winged helix-like DNA-binding domain superfamily/Winged helix DNA-binding domain"/>
    <property type="match status" value="1"/>
</dbReference>
<feature type="domain" description="RNA polymerase sigma factor 70 region 4 type 2" evidence="5">
    <location>
        <begin position="106"/>
        <end position="155"/>
    </location>
</feature>
<dbReference type="InterPro" id="IPR036388">
    <property type="entry name" value="WH-like_DNA-bd_sf"/>
</dbReference>
<keyword evidence="2" id="KW-0805">Transcription regulation</keyword>
<dbReference type="Pfam" id="PF22029">
    <property type="entry name" value="PhyR_sigma2"/>
    <property type="match status" value="1"/>
</dbReference>
<dbReference type="AlphaFoldDB" id="W4HFM5"/>
<dbReference type="SUPFAM" id="SSF88659">
    <property type="entry name" value="Sigma3 and sigma4 domains of RNA polymerase sigma factors"/>
    <property type="match status" value="1"/>
</dbReference>
<feature type="domain" description="PhyR sigma2" evidence="6">
    <location>
        <begin position="17"/>
        <end position="66"/>
    </location>
</feature>
<dbReference type="InterPro" id="IPR039425">
    <property type="entry name" value="RNA_pol_sigma-70-like"/>
</dbReference>
<dbReference type="InterPro" id="IPR013249">
    <property type="entry name" value="RNA_pol_sigma70_r4_t2"/>
</dbReference>
<gene>
    <name evidence="7" type="ORF">ATO8_16645</name>
</gene>
<dbReference type="PANTHER" id="PTHR43133:SF25">
    <property type="entry name" value="RNA POLYMERASE SIGMA FACTOR RFAY-RELATED"/>
    <property type="match status" value="1"/>
</dbReference>
<evidence type="ECO:0000256" key="2">
    <source>
        <dbReference type="ARBA" id="ARBA00023015"/>
    </source>
</evidence>
<dbReference type="InterPro" id="IPR053866">
    <property type="entry name" value="PhyR_sigma2"/>
</dbReference>
<dbReference type="GO" id="GO:0006352">
    <property type="term" value="P:DNA-templated transcription initiation"/>
    <property type="evidence" value="ECO:0007669"/>
    <property type="project" value="InterPro"/>
</dbReference>
<dbReference type="RefSeq" id="WP_051487847.1">
    <property type="nucleotide sequence ID" value="NZ_AQQW01000011.1"/>
</dbReference>
<dbReference type="InterPro" id="IPR014284">
    <property type="entry name" value="RNA_pol_sigma-70_dom"/>
</dbReference>
<evidence type="ECO:0000256" key="4">
    <source>
        <dbReference type="ARBA" id="ARBA00023163"/>
    </source>
</evidence>
<dbReference type="EMBL" id="AQQW01000011">
    <property type="protein sequence ID" value="ETW11562.1"/>
    <property type="molecule type" value="Genomic_DNA"/>
</dbReference>
<dbReference type="InterPro" id="IPR013324">
    <property type="entry name" value="RNA_pol_sigma_r3/r4-like"/>
</dbReference>
<keyword evidence="4" id="KW-0804">Transcription</keyword>
<protein>
    <submittedName>
        <fullName evidence="7">ECF subfamily RNA polymerase sigma-24 factor</fullName>
    </submittedName>
</protein>
<sequence>MFDDGKCLDAEQTVEWIPALRAYARSLTKNDTDADDLVQDTLYKAIRNREKFKAGTNLRAWLFAIMRNTFFNDRKRAQREVTGAKDCVAGSVSSPATQEWTVRGTEMMAAINRLRTHYREMLILVVMLGESYERAGEICGCTMGTVKSRVNRARKLVAEDLERLPDEE</sequence>
<name>W4HFM5_9RHOB</name>
<dbReference type="SUPFAM" id="SSF88946">
    <property type="entry name" value="Sigma2 domain of RNA polymerase sigma factors"/>
    <property type="match status" value="1"/>
</dbReference>